<evidence type="ECO:0000256" key="1">
    <source>
        <dbReference type="SAM" id="SignalP"/>
    </source>
</evidence>
<keyword evidence="1" id="KW-0732">Signal</keyword>
<dbReference type="PANTHER" id="PTHR43308">
    <property type="entry name" value="OUTER MEMBRANE PROTEIN ALPHA-RELATED"/>
    <property type="match status" value="1"/>
</dbReference>
<evidence type="ECO:0000313" key="3">
    <source>
        <dbReference type="EMBL" id="GAX90294.1"/>
    </source>
</evidence>
<organism evidence="3 4">
    <name type="scientific">Effusibacillus lacus</name>
    <dbReference type="NCBI Taxonomy" id="1348429"/>
    <lineage>
        <taxon>Bacteria</taxon>
        <taxon>Bacillati</taxon>
        <taxon>Bacillota</taxon>
        <taxon>Bacilli</taxon>
        <taxon>Bacillales</taxon>
        <taxon>Alicyclobacillaceae</taxon>
        <taxon>Effusibacillus</taxon>
    </lineage>
</organism>
<dbReference type="EMBL" id="BDUF01000055">
    <property type="protein sequence ID" value="GAX90294.1"/>
    <property type="molecule type" value="Genomic_DNA"/>
</dbReference>
<dbReference type="RefSeq" id="WP_096182015.1">
    <property type="nucleotide sequence ID" value="NZ_BDUF01000055.1"/>
</dbReference>
<sequence>MKKVRRTVIFGIILLSSELFALSNVSMAQTSGLFDTKSGDSLGGQLEGQLGGSVEIIVQPKSEVHQPFLVGFPDGKFHPQAPLTRAEAAAIVARVKGLKFEGDPEKPYSDVGKKHWAYRYITSVTKAGYMQGYKDGTFHPNEPISRAELVTLVLKVRGIEPLPNLTGFSDTSDHWAKDVIATAKSLGIVDGVGNNSFLPDDDTERQVASKLFCMAFFRGPLKDGETPVKQHFPDVKPEDWSFHWVEEAAVVAHESIRTVAEERLVKYRPDLTENY</sequence>
<evidence type="ECO:0000313" key="4">
    <source>
        <dbReference type="Proteomes" id="UP000217785"/>
    </source>
</evidence>
<keyword evidence="4" id="KW-1185">Reference proteome</keyword>
<comment type="caution">
    <text evidence="3">The sequence shown here is derived from an EMBL/GenBank/DDBJ whole genome shotgun (WGS) entry which is preliminary data.</text>
</comment>
<dbReference type="OrthoDB" id="2380392at2"/>
<dbReference type="Pfam" id="PF00395">
    <property type="entry name" value="SLH"/>
    <property type="match status" value="3"/>
</dbReference>
<dbReference type="PROSITE" id="PS51272">
    <property type="entry name" value="SLH"/>
    <property type="match status" value="3"/>
</dbReference>
<name>A0A292YPI0_9BACL</name>
<gene>
    <name evidence="3" type="ORF">EFBL_1920</name>
</gene>
<dbReference type="PANTHER" id="PTHR43308:SF5">
    <property type="entry name" value="S-LAYER PROTEIN _ PEPTIDOGLYCAN ENDO-BETA-N-ACETYLGLUCOSAMINIDASE"/>
    <property type="match status" value="1"/>
</dbReference>
<accession>A0A292YPI0</accession>
<dbReference type="InterPro" id="IPR001119">
    <property type="entry name" value="SLH_dom"/>
</dbReference>
<dbReference type="AlphaFoldDB" id="A0A292YPI0"/>
<evidence type="ECO:0000259" key="2">
    <source>
        <dbReference type="PROSITE" id="PS51272"/>
    </source>
</evidence>
<feature type="domain" description="SLH" evidence="2">
    <location>
        <begin position="104"/>
        <end position="167"/>
    </location>
</feature>
<feature type="domain" description="SLH" evidence="2">
    <location>
        <begin position="29"/>
        <end position="103"/>
    </location>
</feature>
<feature type="signal peptide" evidence="1">
    <location>
        <begin position="1"/>
        <end position="21"/>
    </location>
</feature>
<dbReference type="InterPro" id="IPR051465">
    <property type="entry name" value="Cell_Envelope_Struct_Comp"/>
</dbReference>
<dbReference type="Proteomes" id="UP000217785">
    <property type="component" value="Unassembled WGS sequence"/>
</dbReference>
<feature type="chain" id="PRO_5038512891" description="SLH domain-containing protein" evidence="1">
    <location>
        <begin position="22"/>
        <end position="275"/>
    </location>
</feature>
<proteinExistence type="predicted"/>
<reference evidence="4" key="1">
    <citation type="submission" date="2017-07" db="EMBL/GenBank/DDBJ databases">
        <title>Draft genome sequence of Effusibacillus lacus strain skLN1.</title>
        <authorList>
            <person name="Watanabe M."/>
            <person name="Kojima H."/>
            <person name="Fukui M."/>
        </authorList>
    </citation>
    <scope>NUCLEOTIDE SEQUENCE [LARGE SCALE GENOMIC DNA]</scope>
    <source>
        <strain evidence="4">skLN1</strain>
    </source>
</reference>
<feature type="domain" description="SLH" evidence="2">
    <location>
        <begin position="168"/>
        <end position="226"/>
    </location>
</feature>
<protein>
    <recommendedName>
        <fullName evidence="2">SLH domain-containing protein</fullName>
    </recommendedName>
</protein>